<accession>A0ABT7PE59</accession>
<keyword evidence="2" id="KW-1185">Reference proteome</keyword>
<dbReference type="Proteomes" id="UP001239462">
    <property type="component" value="Unassembled WGS sequence"/>
</dbReference>
<protein>
    <submittedName>
        <fullName evidence="1">Carboxypeptidase-like regulatory domain-containing protein</fullName>
    </submittedName>
</protein>
<dbReference type="SUPFAM" id="SSF49464">
    <property type="entry name" value="Carboxypeptidase regulatory domain-like"/>
    <property type="match status" value="1"/>
</dbReference>
<evidence type="ECO:0000313" key="1">
    <source>
        <dbReference type="EMBL" id="MDM4014790.1"/>
    </source>
</evidence>
<sequence>MNATVVKYSNGTVTIQKSDGSEINGPISRVESIRFGDSKASGSDHGDDTPRAVKRDILAAIANYKGQIDQSKRPGAIVAMYLDTEDRGGKTERNRVEYRCYRGGGYSGIRSAPLRQAWTTFEFISSPEREGPRRIQLDPGPPYKTKQIDVNVKSGEVTNLGRIVFEKVQADGTASIFGIVKGADGKAMPNVSVTAGSQRTITDSNGKYQLDGFGLENVSLKASQPGFYGGDGKVSIRDMSRREIEQDLILFRPMRIKFRYVISDKKSTSFEGNNVQEGSFVVTADSVFKQLSEEYFSSPSFREFAKDVGLRFSHYSGRLAIDNFMAPIYYQVADSNIPFESIQGVGNFSSQHGPALEQGVTILIRGFRDNSRSGVSDYCVKLLVEEMTPIH</sequence>
<dbReference type="EMBL" id="JASZZN010000003">
    <property type="protein sequence ID" value="MDM4014790.1"/>
    <property type="molecule type" value="Genomic_DNA"/>
</dbReference>
<name>A0ABT7PE59_9BACT</name>
<comment type="caution">
    <text evidence="1">The sequence shown here is derived from an EMBL/GenBank/DDBJ whole genome shotgun (WGS) entry which is preliminary data.</text>
</comment>
<dbReference type="InterPro" id="IPR008969">
    <property type="entry name" value="CarboxyPept-like_regulatory"/>
</dbReference>
<dbReference type="Pfam" id="PF13620">
    <property type="entry name" value="CarboxypepD_reg"/>
    <property type="match status" value="1"/>
</dbReference>
<reference evidence="1 2" key="1">
    <citation type="submission" date="2023-06" db="EMBL/GenBank/DDBJ databases">
        <title>Roseiconus lacunae JC819 isolated from Gulf of Mannar region, Tamil Nadu.</title>
        <authorList>
            <person name="Pk S."/>
            <person name="Ch S."/>
            <person name="Ch V.R."/>
        </authorList>
    </citation>
    <scope>NUCLEOTIDE SEQUENCE [LARGE SCALE GENOMIC DNA]</scope>
    <source>
        <strain evidence="1 2">JC819</strain>
    </source>
</reference>
<organism evidence="1 2">
    <name type="scientific">Roseiconus lacunae</name>
    <dbReference type="NCBI Taxonomy" id="2605694"/>
    <lineage>
        <taxon>Bacteria</taxon>
        <taxon>Pseudomonadati</taxon>
        <taxon>Planctomycetota</taxon>
        <taxon>Planctomycetia</taxon>
        <taxon>Pirellulales</taxon>
        <taxon>Pirellulaceae</taxon>
        <taxon>Roseiconus</taxon>
    </lineage>
</organism>
<dbReference type="RefSeq" id="WP_160149455.1">
    <property type="nucleotide sequence ID" value="NZ_JASZZN010000003.1"/>
</dbReference>
<evidence type="ECO:0000313" key="2">
    <source>
        <dbReference type="Proteomes" id="UP001239462"/>
    </source>
</evidence>
<proteinExistence type="predicted"/>
<gene>
    <name evidence="1" type="ORF">QTN89_05065</name>
</gene>